<name>A0A1W1VA22_9DEIO</name>
<dbReference type="STRING" id="695939.SAMN00790413_00726"/>
<organism evidence="2 3">
    <name type="scientific">Deinococcus hopiensis KR-140</name>
    <dbReference type="NCBI Taxonomy" id="695939"/>
    <lineage>
        <taxon>Bacteria</taxon>
        <taxon>Thermotogati</taxon>
        <taxon>Deinococcota</taxon>
        <taxon>Deinococci</taxon>
        <taxon>Deinococcales</taxon>
        <taxon>Deinococcaceae</taxon>
        <taxon>Deinococcus</taxon>
    </lineage>
</organism>
<dbReference type="RefSeq" id="WP_084048339.1">
    <property type="nucleotide sequence ID" value="NZ_FWWU01000009.1"/>
</dbReference>
<proteinExistence type="predicted"/>
<accession>A0A1W1VA22</accession>
<dbReference type="OrthoDB" id="9784786at2"/>
<sequence>MFRALPATDLSDAHPDALLLAPLFASYGGHVPLHGSASTFHIEDANLLVRSAEEESGGSRILVVDNGGPVNCAGLGGMPAQFGAAQLAALPTGVCAPAPLCARSPLPAQRQAWSGRDTRRWPSRE</sequence>
<keyword evidence="3" id="KW-1185">Reference proteome</keyword>
<dbReference type="EMBL" id="FWWU01000009">
    <property type="protein sequence ID" value="SMB90327.1"/>
    <property type="molecule type" value="Genomic_DNA"/>
</dbReference>
<protein>
    <submittedName>
        <fullName evidence="2">Demethylmenaquinone methyltransferase</fullName>
    </submittedName>
</protein>
<dbReference type="InterPro" id="IPR036704">
    <property type="entry name" value="RraA/RraA-like_sf"/>
</dbReference>
<dbReference type="GO" id="GO:0032259">
    <property type="term" value="P:methylation"/>
    <property type="evidence" value="ECO:0007669"/>
    <property type="project" value="UniProtKB-KW"/>
</dbReference>
<feature type="region of interest" description="Disordered" evidence="1">
    <location>
        <begin position="106"/>
        <end position="125"/>
    </location>
</feature>
<dbReference type="AlphaFoldDB" id="A0A1W1VA22"/>
<dbReference type="Proteomes" id="UP000192582">
    <property type="component" value="Unassembled WGS sequence"/>
</dbReference>
<dbReference type="Gene3D" id="3.50.30.40">
    <property type="entry name" value="Ribonuclease E inhibitor RraA/RraA-like"/>
    <property type="match status" value="1"/>
</dbReference>
<gene>
    <name evidence="2" type="ORF">SAMN00790413_00726</name>
</gene>
<evidence type="ECO:0000256" key="1">
    <source>
        <dbReference type="SAM" id="MobiDB-lite"/>
    </source>
</evidence>
<dbReference type="SUPFAM" id="SSF89562">
    <property type="entry name" value="RraA-like"/>
    <property type="match status" value="1"/>
</dbReference>
<keyword evidence="2" id="KW-0808">Transferase</keyword>
<dbReference type="GO" id="GO:0008168">
    <property type="term" value="F:methyltransferase activity"/>
    <property type="evidence" value="ECO:0007669"/>
    <property type="project" value="UniProtKB-KW"/>
</dbReference>
<feature type="compositionally biased region" description="Basic and acidic residues" evidence="1">
    <location>
        <begin position="116"/>
        <end position="125"/>
    </location>
</feature>
<evidence type="ECO:0000313" key="2">
    <source>
        <dbReference type="EMBL" id="SMB90327.1"/>
    </source>
</evidence>
<reference evidence="2 3" key="1">
    <citation type="submission" date="2017-04" db="EMBL/GenBank/DDBJ databases">
        <authorList>
            <person name="Afonso C.L."/>
            <person name="Miller P.J."/>
            <person name="Scott M.A."/>
            <person name="Spackman E."/>
            <person name="Goraichik I."/>
            <person name="Dimitrov K.M."/>
            <person name="Suarez D.L."/>
            <person name="Swayne D.E."/>
        </authorList>
    </citation>
    <scope>NUCLEOTIDE SEQUENCE [LARGE SCALE GENOMIC DNA]</scope>
    <source>
        <strain evidence="2 3">KR-140</strain>
    </source>
</reference>
<keyword evidence="2" id="KW-0489">Methyltransferase</keyword>
<evidence type="ECO:0000313" key="3">
    <source>
        <dbReference type="Proteomes" id="UP000192582"/>
    </source>
</evidence>